<sequence>DCSTDNSIEVIKPYLKDERIRLFKNKVNLGYVGTLKRLTYESRAEILGILDSDDVLTNDALRAMYDAHEKNPDCGFIYSQFMLCDINLKPINIGCCRQMTPDETNLYGNYSSAFRTFTKEIYFKTEGYDEEILYAEDRDLVLKMEEVTKLLFVDKTLYKQRILPHSQSNDPLKRQIGRISYVLAKYKAYKRRLNTNIPNLTEKEMSTELFRAASLCTKQRELKKVIFFLSRAIKLSPLNFRGLKTYIKGLLESNVSI</sequence>
<dbReference type="Gene3D" id="3.90.550.10">
    <property type="entry name" value="Spore Coat Polysaccharide Biosynthesis Protein SpsA, Chain A"/>
    <property type="match status" value="1"/>
</dbReference>
<name>X1A1A9_9ZZZZ</name>
<comment type="caution">
    <text evidence="2">The sequence shown here is derived from an EMBL/GenBank/DDBJ whole genome shotgun (WGS) entry which is preliminary data.</text>
</comment>
<feature type="domain" description="Glycosyltransferase 2-like" evidence="1">
    <location>
        <begin position="1"/>
        <end position="92"/>
    </location>
</feature>
<proteinExistence type="predicted"/>
<dbReference type="GO" id="GO:0016758">
    <property type="term" value="F:hexosyltransferase activity"/>
    <property type="evidence" value="ECO:0007669"/>
    <property type="project" value="UniProtKB-ARBA"/>
</dbReference>
<dbReference type="PANTHER" id="PTHR22916">
    <property type="entry name" value="GLYCOSYLTRANSFERASE"/>
    <property type="match status" value="1"/>
</dbReference>
<gene>
    <name evidence="2" type="ORF">S01H4_30711</name>
</gene>
<dbReference type="AlphaFoldDB" id="X1A1A9"/>
<accession>X1A1A9</accession>
<dbReference type="PANTHER" id="PTHR22916:SF3">
    <property type="entry name" value="UDP-GLCNAC:BETAGAL BETA-1,3-N-ACETYLGLUCOSAMINYLTRANSFERASE-LIKE PROTEIN 1"/>
    <property type="match status" value="1"/>
</dbReference>
<dbReference type="SUPFAM" id="SSF53448">
    <property type="entry name" value="Nucleotide-diphospho-sugar transferases"/>
    <property type="match status" value="1"/>
</dbReference>
<dbReference type="InterPro" id="IPR029044">
    <property type="entry name" value="Nucleotide-diphossugar_trans"/>
</dbReference>
<dbReference type="EMBL" id="BART01015878">
    <property type="protein sequence ID" value="GAG75544.1"/>
    <property type="molecule type" value="Genomic_DNA"/>
</dbReference>
<evidence type="ECO:0000313" key="2">
    <source>
        <dbReference type="EMBL" id="GAG75544.1"/>
    </source>
</evidence>
<dbReference type="Pfam" id="PF00535">
    <property type="entry name" value="Glycos_transf_2"/>
    <property type="match status" value="1"/>
</dbReference>
<feature type="non-terminal residue" evidence="2">
    <location>
        <position position="1"/>
    </location>
</feature>
<protein>
    <recommendedName>
        <fullName evidence="1">Glycosyltransferase 2-like domain-containing protein</fullName>
    </recommendedName>
</protein>
<organism evidence="2">
    <name type="scientific">marine sediment metagenome</name>
    <dbReference type="NCBI Taxonomy" id="412755"/>
    <lineage>
        <taxon>unclassified sequences</taxon>
        <taxon>metagenomes</taxon>
        <taxon>ecological metagenomes</taxon>
    </lineage>
</organism>
<evidence type="ECO:0000259" key="1">
    <source>
        <dbReference type="Pfam" id="PF00535"/>
    </source>
</evidence>
<dbReference type="InterPro" id="IPR001173">
    <property type="entry name" value="Glyco_trans_2-like"/>
</dbReference>
<reference evidence="2" key="1">
    <citation type="journal article" date="2014" name="Front. Microbiol.">
        <title>High frequency of phylogenetically diverse reductive dehalogenase-homologous genes in deep subseafloor sedimentary metagenomes.</title>
        <authorList>
            <person name="Kawai M."/>
            <person name="Futagami T."/>
            <person name="Toyoda A."/>
            <person name="Takaki Y."/>
            <person name="Nishi S."/>
            <person name="Hori S."/>
            <person name="Arai W."/>
            <person name="Tsubouchi T."/>
            <person name="Morono Y."/>
            <person name="Uchiyama I."/>
            <person name="Ito T."/>
            <person name="Fujiyama A."/>
            <person name="Inagaki F."/>
            <person name="Takami H."/>
        </authorList>
    </citation>
    <scope>NUCLEOTIDE SEQUENCE</scope>
    <source>
        <strain evidence="2">Expedition CK06-06</strain>
    </source>
</reference>